<dbReference type="InterPro" id="IPR036640">
    <property type="entry name" value="ABC1_TM_sf"/>
</dbReference>
<feature type="transmembrane region" description="Helical" evidence="9">
    <location>
        <begin position="401"/>
        <end position="425"/>
    </location>
</feature>
<comment type="subcellular location">
    <subcellularLocation>
        <location evidence="1">Membrane</location>
        <topology evidence="1">Multi-pass membrane protein</topology>
    </subcellularLocation>
</comment>
<dbReference type="FunFam" id="1.20.1560.10:FF:000010">
    <property type="entry name" value="Multidrug resistance-associated ABC transporter"/>
    <property type="match status" value="1"/>
</dbReference>
<dbReference type="InterPro" id="IPR011527">
    <property type="entry name" value="ABC1_TM_dom"/>
</dbReference>
<sequence length="1501" mass="164810">MAPESKFTEVDLGGGIEAVNPAHDPSALSTGSTGYSAANTHSNAHSVDSDRKQSQSSLQSSSSRTISLSTLSGAEEGPLKRDRRETSPPAYQDVEAHRRESDATTSTVTTNTTEVTVGKQQTREERASGKRFFSWLTRTRPPPPYPSERTVSPEYTAGIFSRLTFQWMSPMMSVGFRRPLKINDIWLLNPDRSVEAHAELVSAAFEEGVEAGYKAPLFWALYSTFKAEFLFGGLCRLISDLFVVGSPYTLRYLIQFALESYYANFEGVKPPPASHGYGLVFGILCMQVIQSFCTNHFFYNGHMVGGQTRAVLITAIFNKSLKISGRARHGIKPPPFGDTQATLVADDEDRSGQKDGKAQSPTQRVKAKDPKRQKSSAVADIGWSNGRVIGLMAIDSARIDAAAGLIHTVWTAPLITIIAVALLIVNLSYSALAGLAILVVAMVFLARTVGNLYVRRKKINQITDKRVGLTQEVLSAVRLVKYFGWETSFVERIIGLRATETTALQFFMAFRNIVTAVSQTVPVFAAMLAFVTYATTHSGLSPAVVFSSMAIFNSLRSPLTYLPVCLGMAVDAWASMQRIQEYLLEEEQEVFEVDPSLESAIHVENAAFTWEKQSANMSAPGAEPKTSGRIEVGEQNGSNTTLVEEEPPFALNHVNIDIKRGELIAVVGGVGSGKTSLLSSLTGDMRKTDGTVVWGGTKAVCAQYAWIQNATVKDNIIFGNRVDEEWYRIVVHACSLTADFETLPHGDATEIGERGINLSGGQKQRISLARAVYSKADILLLDDPLSAVDPYVGKFIFETAICGLLGHKTRVLATHQMHVLGQCDRIIWMENGRVRAVDSYLNLIVNNKGFAAMVHERAAAAQHNNEATADSAIPTTAAGTTTAVAPTAAAKAAEAAAGKLKDLMSTEDQNTKSIPWSVYISYITSADNTVLVVLILPLLCLAQGLNILSSLWLAWWSQDRYGLPENTYIGIYVMLCVTQALFLYAFGICLAITCTSSSNHMLNKALRKILHAPIAFFDTTPLGRITNRFSKDVDVMDYSLTEALRLYCISIAMVVSIFALILSYFYWFIYALVPVMVIFFFSAAYYRASAREVKRYEAVLRSVVFARFTEGLSGVSCIRSYGSQDRFVKTIKVAIDNMDSANFLTFSNQRWLNMRLDLVGVILILTVGIVVVQERFTQSPAISGLVLSYILGATQVLQFIVRQFADVENAMNATERLYSYGKDTPQEGSTVNKGVPPRPPTSAWPFSGEITFDNLHMRYRPDLPEVLRGFSLRVGGGERIGIIGRTGAGKSSLIGALFRMQELSGGSITIDGEDISKVPLDALRSRLSIIPQDTALFRGTVRSNLDPFNNCSEWQLMHALQQAYLGSLNLDDKVEEEGLNFSLGQRQLLALARVLVRGSRVVVCDEATSNVDLETDEKIQSTMLQAFKGKTVLTIAHRIRTIINYDRICVMHQGQIIELGTPQELWWLGGVFRGMLVLIFATEDHVARALNDRIGKAIGVG</sequence>
<organism evidence="12 13">
    <name type="scientific">Diaporthe ampelina</name>
    <dbReference type="NCBI Taxonomy" id="1214573"/>
    <lineage>
        <taxon>Eukaryota</taxon>
        <taxon>Fungi</taxon>
        <taxon>Dikarya</taxon>
        <taxon>Ascomycota</taxon>
        <taxon>Pezizomycotina</taxon>
        <taxon>Sordariomycetes</taxon>
        <taxon>Sordariomycetidae</taxon>
        <taxon>Diaporthales</taxon>
        <taxon>Diaporthaceae</taxon>
        <taxon>Diaporthe</taxon>
    </lineage>
</organism>
<dbReference type="Proteomes" id="UP000034680">
    <property type="component" value="Unassembled WGS sequence"/>
</dbReference>
<dbReference type="GO" id="GO:0005524">
    <property type="term" value="F:ATP binding"/>
    <property type="evidence" value="ECO:0007669"/>
    <property type="project" value="UniProtKB-KW"/>
</dbReference>
<feature type="domain" description="ABC transmembrane type-1" evidence="11">
    <location>
        <begin position="933"/>
        <end position="1209"/>
    </location>
</feature>
<feature type="transmembrane region" description="Helical" evidence="9">
    <location>
        <begin position="1044"/>
        <end position="1061"/>
    </location>
</feature>
<reference evidence="12 13" key="1">
    <citation type="submission" date="2015-05" db="EMBL/GenBank/DDBJ databases">
        <title>Distinctive expansion of gene families associated with plant cell wall degradation and secondary metabolism in the genomes of grapevine trunk pathogens.</title>
        <authorList>
            <person name="Lawrence D.P."/>
            <person name="Travadon R."/>
            <person name="Rolshausen P.E."/>
            <person name="Baumgartner K."/>
        </authorList>
    </citation>
    <scope>NUCLEOTIDE SEQUENCE [LARGE SCALE GENOMIC DNA]</scope>
    <source>
        <strain evidence="12">DA912</strain>
    </source>
</reference>
<dbReference type="InterPro" id="IPR003593">
    <property type="entry name" value="AAA+_ATPase"/>
</dbReference>
<dbReference type="FunFam" id="3.40.50.300:FF:000997">
    <property type="entry name" value="Multidrug resistance-associated protein 1"/>
    <property type="match status" value="1"/>
</dbReference>
<dbReference type="InterPro" id="IPR003439">
    <property type="entry name" value="ABC_transporter-like_ATP-bd"/>
</dbReference>
<feature type="compositionally biased region" description="Low complexity" evidence="8">
    <location>
        <begin position="104"/>
        <end position="117"/>
    </location>
</feature>
<evidence type="ECO:0000256" key="7">
    <source>
        <dbReference type="ARBA" id="ARBA00023136"/>
    </source>
</evidence>
<feature type="compositionally biased region" description="Basic and acidic residues" evidence="8">
    <location>
        <begin position="77"/>
        <end position="86"/>
    </location>
</feature>
<dbReference type="Pfam" id="PF00005">
    <property type="entry name" value="ABC_tran"/>
    <property type="match status" value="2"/>
</dbReference>
<dbReference type="InterPro" id="IPR027417">
    <property type="entry name" value="P-loop_NTPase"/>
</dbReference>
<dbReference type="EMBL" id="LCUC01000489">
    <property type="protein sequence ID" value="KKY30410.1"/>
    <property type="molecule type" value="Genomic_DNA"/>
</dbReference>
<feature type="transmembrane region" description="Helical" evidence="9">
    <location>
        <begin position="1156"/>
        <end position="1176"/>
    </location>
</feature>
<dbReference type="GO" id="GO:0016887">
    <property type="term" value="F:ATP hydrolysis activity"/>
    <property type="evidence" value="ECO:0007669"/>
    <property type="project" value="InterPro"/>
</dbReference>
<dbReference type="Gene3D" id="3.40.50.300">
    <property type="entry name" value="P-loop containing nucleotide triphosphate hydrolases"/>
    <property type="match status" value="2"/>
</dbReference>
<dbReference type="OrthoDB" id="6500128at2759"/>
<keyword evidence="3 9" id="KW-0812">Transmembrane</keyword>
<dbReference type="Gene3D" id="1.20.1560.10">
    <property type="entry name" value="ABC transporter type 1, transmembrane domain"/>
    <property type="match status" value="2"/>
</dbReference>
<feature type="transmembrane region" description="Helical" evidence="9">
    <location>
        <begin position="555"/>
        <end position="574"/>
    </location>
</feature>
<accession>A0A0G2HQG1</accession>
<dbReference type="InterPro" id="IPR017871">
    <property type="entry name" value="ABC_transporter-like_CS"/>
</dbReference>
<dbReference type="InterPro" id="IPR050173">
    <property type="entry name" value="ABC_transporter_C-like"/>
</dbReference>
<feature type="domain" description="ABC transporter" evidence="10">
    <location>
        <begin position="632"/>
        <end position="856"/>
    </location>
</feature>
<dbReference type="GO" id="GO:0016020">
    <property type="term" value="C:membrane"/>
    <property type="evidence" value="ECO:0007669"/>
    <property type="project" value="UniProtKB-SubCell"/>
</dbReference>
<keyword evidence="7 9" id="KW-0472">Membrane</keyword>
<feature type="compositionally biased region" description="Polar residues" evidence="8">
    <location>
        <begin position="27"/>
        <end position="46"/>
    </location>
</feature>
<dbReference type="SMART" id="SM00382">
    <property type="entry name" value="AAA"/>
    <property type="match status" value="2"/>
</dbReference>
<evidence type="ECO:0000256" key="8">
    <source>
        <dbReference type="SAM" id="MobiDB-lite"/>
    </source>
</evidence>
<evidence type="ECO:0000256" key="3">
    <source>
        <dbReference type="ARBA" id="ARBA00022692"/>
    </source>
</evidence>
<dbReference type="FunFam" id="3.40.50.300:FF:000838">
    <property type="entry name" value="ABC multidrug transporter (Eurofung)"/>
    <property type="match status" value="1"/>
</dbReference>
<feature type="region of interest" description="Disordered" evidence="8">
    <location>
        <begin position="1"/>
        <end position="123"/>
    </location>
</feature>
<evidence type="ECO:0000256" key="6">
    <source>
        <dbReference type="ARBA" id="ARBA00022989"/>
    </source>
</evidence>
<keyword evidence="6 9" id="KW-1133">Transmembrane helix</keyword>
<dbReference type="PROSITE" id="PS50929">
    <property type="entry name" value="ABC_TM1F"/>
    <property type="match status" value="2"/>
</dbReference>
<feature type="domain" description="ABC transporter" evidence="10">
    <location>
        <begin position="1250"/>
        <end position="1478"/>
    </location>
</feature>
<protein>
    <submittedName>
        <fullName evidence="12">Putative abc transporter family protein</fullName>
    </submittedName>
</protein>
<evidence type="ECO:0000256" key="4">
    <source>
        <dbReference type="ARBA" id="ARBA00022741"/>
    </source>
</evidence>
<evidence type="ECO:0000259" key="10">
    <source>
        <dbReference type="PROSITE" id="PS50893"/>
    </source>
</evidence>
<evidence type="ECO:0000256" key="5">
    <source>
        <dbReference type="ARBA" id="ARBA00022840"/>
    </source>
</evidence>
<dbReference type="PANTHER" id="PTHR24223">
    <property type="entry name" value="ATP-BINDING CASSETTE SUB-FAMILY C"/>
    <property type="match status" value="1"/>
</dbReference>
<evidence type="ECO:0000256" key="2">
    <source>
        <dbReference type="ARBA" id="ARBA00022448"/>
    </source>
</evidence>
<feature type="region of interest" description="Disordered" evidence="8">
    <location>
        <begin position="347"/>
        <end position="373"/>
    </location>
</feature>
<feature type="domain" description="ABC transmembrane type-1" evidence="11">
    <location>
        <begin position="230"/>
        <end position="571"/>
    </location>
</feature>
<keyword evidence="13" id="KW-1185">Reference proteome</keyword>
<dbReference type="CDD" id="cd18597">
    <property type="entry name" value="ABC_6TM_YOR1_D1_like"/>
    <property type="match status" value="1"/>
</dbReference>
<dbReference type="PROSITE" id="PS50893">
    <property type="entry name" value="ABC_TRANSPORTER_2"/>
    <property type="match status" value="2"/>
</dbReference>
<gene>
    <name evidence="12" type="ORF">UCDDA912_g09659</name>
</gene>
<reference evidence="12 13" key="2">
    <citation type="submission" date="2015-05" db="EMBL/GenBank/DDBJ databases">
        <authorList>
            <person name="Morales-Cruz A."/>
            <person name="Amrine K.C."/>
            <person name="Cantu D."/>
        </authorList>
    </citation>
    <scope>NUCLEOTIDE SEQUENCE [LARGE SCALE GENOMIC DNA]</scope>
    <source>
        <strain evidence="12">DA912</strain>
    </source>
</reference>
<keyword evidence="4" id="KW-0547">Nucleotide-binding</keyword>
<keyword evidence="2" id="KW-0813">Transport</keyword>
<feature type="transmembrane region" description="Helical" evidence="9">
    <location>
        <begin position="513"/>
        <end position="535"/>
    </location>
</feature>
<feature type="transmembrane region" description="Helical" evidence="9">
    <location>
        <begin position="1067"/>
        <end position="1086"/>
    </location>
</feature>
<dbReference type="STRING" id="1214573.A0A0G2HQG1"/>
<dbReference type="Pfam" id="PF00664">
    <property type="entry name" value="ABC_membrane"/>
    <property type="match status" value="2"/>
</dbReference>
<evidence type="ECO:0000256" key="9">
    <source>
        <dbReference type="SAM" id="Phobius"/>
    </source>
</evidence>
<feature type="transmembrane region" description="Helical" evidence="9">
    <location>
        <begin position="968"/>
        <end position="994"/>
    </location>
</feature>
<dbReference type="PANTHER" id="PTHR24223:SF464">
    <property type="entry name" value="ABC-TYPE TRANSPORTER CICA"/>
    <property type="match status" value="1"/>
</dbReference>
<feature type="transmembrane region" description="Helical" evidence="9">
    <location>
        <begin position="930"/>
        <end position="956"/>
    </location>
</feature>
<dbReference type="CDD" id="cd03250">
    <property type="entry name" value="ABCC_MRP_domain1"/>
    <property type="match status" value="1"/>
</dbReference>
<proteinExistence type="predicted"/>
<feature type="compositionally biased region" description="Low complexity" evidence="8">
    <location>
        <begin position="54"/>
        <end position="72"/>
    </location>
</feature>
<feature type="transmembrane region" description="Helical" evidence="9">
    <location>
        <begin position="431"/>
        <end position="454"/>
    </location>
</feature>
<evidence type="ECO:0000256" key="1">
    <source>
        <dbReference type="ARBA" id="ARBA00004141"/>
    </source>
</evidence>
<keyword evidence="5" id="KW-0067">ATP-binding</keyword>
<name>A0A0G2HQG1_9PEZI</name>
<dbReference type="CDD" id="cd18606">
    <property type="entry name" value="ABC_6TM_YOR1_D2_like"/>
    <property type="match status" value="1"/>
</dbReference>
<evidence type="ECO:0000259" key="11">
    <source>
        <dbReference type="PROSITE" id="PS50929"/>
    </source>
</evidence>
<dbReference type="PROSITE" id="PS00211">
    <property type="entry name" value="ABC_TRANSPORTER_1"/>
    <property type="match status" value="2"/>
</dbReference>
<dbReference type="GO" id="GO:0140359">
    <property type="term" value="F:ABC-type transporter activity"/>
    <property type="evidence" value="ECO:0007669"/>
    <property type="project" value="InterPro"/>
</dbReference>
<dbReference type="SUPFAM" id="SSF90123">
    <property type="entry name" value="ABC transporter transmembrane region"/>
    <property type="match status" value="2"/>
</dbReference>
<dbReference type="SUPFAM" id="SSF52540">
    <property type="entry name" value="P-loop containing nucleoside triphosphate hydrolases"/>
    <property type="match status" value="2"/>
</dbReference>
<dbReference type="CDD" id="cd03244">
    <property type="entry name" value="ABCC_MRP_domain2"/>
    <property type="match status" value="1"/>
</dbReference>
<evidence type="ECO:0000313" key="13">
    <source>
        <dbReference type="Proteomes" id="UP000034680"/>
    </source>
</evidence>
<evidence type="ECO:0000313" key="12">
    <source>
        <dbReference type="EMBL" id="KKY30410.1"/>
    </source>
</evidence>
<comment type="caution">
    <text evidence="12">The sequence shown here is derived from an EMBL/GenBank/DDBJ whole genome shotgun (WGS) entry which is preliminary data.</text>
</comment>